<keyword evidence="3 14" id="KW-0813">Transport</keyword>
<reference evidence="18 19" key="1">
    <citation type="submission" date="2017-08" db="EMBL/GenBank/DDBJ databases">
        <title>Infants hospitalized years apart are colonized by the same room-sourced microbial strains.</title>
        <authorList>
            <person name="Brooks B."/>
            <person name="Olm M.R."/>
            <person name="Firek B.A."/>
            <person name="Baker R."/>
            <person name="Thomas B.C."/>
            <person name="Morowitz M.J."/>
            <person name="Banfield J.F."/>
        </authorList>
    </citation>
    <scope>NUCLEOTIDE SEQUENCE [LARGE SCALE GENOMIC DNA]</scope>
    <source>
        <strain evidence="18">S2_005_003_R2_41</strain>
    </source>
</reference>
<organism evidence="18 19">
    <name type="scientific">Variovorax paradoxus</name>
    <dbReference type="NCBI Taxonomy" id="34073"/>
    <lineage>
        <taxon>Bacteria</taxon>
        <taxon>Pseudomonadati</taxon>
        <taxon>Pseudomonadota</taxon>
        <taxon>Betaproteobacteria</taxon>
        <taxon>Burkholderiales</taxon>
        <taxon>Comamonadaceae</taxon>
        <taxon>Variovorax</taxon>
    </lineage>
</organism>
<feature type="domain" description="Secretin/TonB short N-terminal" evidence="17">
    <location>
        <begin position="128"/>
        <end position="178"/>
    </location>
</feature>
<keyword evidence="8" id="KW-0408">Iron</keyword>
<evidence type="ECO:0000256" key="14">
    <source>
        <dbReference type="PROSITE-ProRule" id="PRU01360"/>
    </source>
</evidence>
<dbReference type="Pfam" id="PF07660">
    <property type="entry name" value="STN"/>
    <property type="match status" value="1"/>
</dbReference>
<accession>A0A2W5S454</accession>
<evidence type="ECO:0000256" key="13">
    <source>
        <dbReference type="ARBA" id="ARBA00023237"/>
    </source>
</evidence>
<comment type="subcellular location">
    <subcellularLocation>
        <location evidence="1 14">Cell outer membrane</location>
        <topology evidence="1 14">Multi-pass membrane protein</topology>
    </subcellularLocation>
</comment>
<dbReference type="PROSITE" id="PS52016">
    <property type="entry name" value="TONB_DEPENDENT_REC_3"/>
    <property type="match status" value="1"/>
</dbReference>
<dbReference type="InterPro" id="IPR010105">
    <property type="entry name" value="TonB_sidphr_rcpt"/>
</dbReference>
<dbReference type="NCBIfam" id="TIGR01783">
    <property type="entry name" value="TonB-siderophor"/>
    <property type="match status" value="1"/>
</dbReference>
<dbReference type="SUPFAM" id="SSF56935">
    <property type="entry name" value="Porins"/>
    <property type="match status" value="1"/>
</dbReference>
<evidence type="ECO:0000259" key="17">
    <source>
        <dbReference type="SMART" id="SM00965"/>
    </source>
</evidence>
<comment type="caution">
    <text evidence="18">The sequence shown here is derived from an EMBL/GenBank/DDBJ whole genome shotgun (WGS) entry which is preliminary data.</text>
</comment>
<dbReference type="AlphaFoldDB" id="A0A2W5S454"/>
<dbReference type="InterPro" id="IPR036942">
    <property type="entry name" value="Beta-barrel_TonB_sf"/>
</dbReference>
<evidence type="ECO:0000313" key="19">
    <source>
        <dbReference type="Proteomes" id="UP000249135"/>
    </source>
</evidence>
<dbReference type="PANTHER" id="PTHR32552:SF68">
    <property type="entry name" value="FERRICHROME OUTER MEMBRANE TRANSPORTER_PHAGE RECEPTOR"/>
    <property type="match status" value="1"/>
</dbReference>
<dbReference type="Proteomes" id="UP000249135">
    <property type="component" value="Unassembled WGS sequence"/>
</dbReference>
<evidence type="ECO:0000256" key="2">
    <source>
        <dbReference type="ARBA" id="ARBA00009810"/>
    </source>
</evidence>
<dbReference type="Gene3D" id="2.40.170.20">
    <property type="entry name" value="TonB-dependent receptor, beta-barrel domain"/>
    <property type="match status" value="1"/>
</dbReference>
<keyword evidence="10 15" id="KW-0798">TonB box</keyword>
<evidence type="ECO:0000256" key="8">
    <source>
        <dbReference type="ARBA" id="ARBA00023004"/>
    </source>
</evidence>
<dbReference type="InterPro" id="IPR000531">
    <property type="entry name" value="Beta-barrel_TonB"/>
</dbReference>
<dbReference type="FunFam" id="2.170.130.10:FF:000001">
    <property type="entry name" value="Catecholate siderophore TonB-dependent receptor"/>
    <property type="match status" value="1"/>
</dbReference>
<evidence type="ECO:0000256" key="1">
    <source>
        <dbReference type="ARBA" id="ARBA00004571"/>
    </source>
</evidence>
<evidence type="ECO:0000256" key="10">
    <source>
        <dbReference type="ARBA" id="ARBA00023077"/>
    </source>
</evidence>
<evidence type="ECO:0000256" key="12">
    <source>
        <dbReference type="ARBA" id="ARBA00023170"/>
    </source>
</evidence>
<keyword evidence="9" id="KW-0406">Ion transport</keyword>
<keyword evidence="4 14" id="KW-1134">Transmembrane beta strand</keyword>
<name>A0A2W5S454_VARPD</name>
<keyword evidence="5" id="KW-0410">Iron transport</keyword>
<proteinExistence type="inferred from homology"/>
<evidence type="ECO:0000313" key="18">
    <source>
        <dbReference type="EMBL" id="PZQ74493.1"/>
    </source>
</evidence>
<dbReference type="Pfam" id="PF07715">
    <property type="entry name" value="Plug"/>
    <property type="match status" value="1"/>
</dbReference>
<comment type="similarity">
    <text evidence="2 14 15">Belongs to the TonB-dependent receptor family.</text>
</comment>
<dbReference type="SMART" id="SM00965">
    <property type="entry name" value="STN"/>
    <property type="match status" value="1"/>
</dbReference>
<feature type="region of interest" description="Disordered" evidence="16">
    <location>
        <begin position="58"/>
        <end position="78"/>
    </location>
</feature>
<evidence type="ECO:0000256" key="5">
    <source>
        <dbReference type="ARBA" id="ARBA00022496"/>
    </source>
</evidence>
<dbReference type="Gene3D" id="2.170.130.10">
    <property type="entry name" value="TonB-dependent receptor, plug domain"/>
    <property type="match status" value="1"/>
</dbReference>
<dbReference type="GO" id="GO:0038023">
    <property type="term" value="F:signaling receptor activity"/>
    <property type="evidence" value="ECO:0007669"/>
    <property type="project" value="InterPro"/>
</dbReference>
<evidence type="ECO:0000256" key="11">
    <source>
        <dbReference type="ARBA" id="ARBA00023136"/>
    </source>
</evidence>
<evidence type="ECO:0000256" key="7">
    <source>
        <dbReference type="ARBA" id="ARBA00022729"/>
    </source>
</evidence>
<keyword evidence="7" id="KW-0732">Signal</keyword>
<gene>
    <name evidence="18" type="ORF">DI563_12165</name>
</gene>
<evidence type="ECO:0000256" key="4">
    <source>
        <dbReference type="ARBA" id="ARBA00022452"/>
    </source>
</evidence>
<keyword evidence="13 14" id="KW-0998">Cell outer membrane</keyword>
<dbReference type="Pfam" id="PF00593">
    <property type="entry name" value="TonB_dep_Rec_b-barrel"/>
    <property type="match status" value="1"/>
</dbReference>
<keyword evidence="6 14" id="KW-0812">Transmembrane</keyword>
<dbReference type="InterPro" id="IPR039426">
    <property type="entry name" value="TonB-dep_rcpt-like"/>
</dbReference>
<evidence type="ECO:0000256" key="15">
    <source>
        <dbReference type="RuleBase" id="RU003357"/>
    </source>
</evidence>
<evidence type="ECO:0000256" key="3">
    <source>
        <dbReference type="ARBA" id="ARBA00022448"/>
    </source>
</evidence>
<evidence type="ECO:0000256" key="6">
    <source>
        <dbReference type="ARBA" id="ARBA00022692"/>
    </source>
</evidence>
<protein>
    <submittedName>
        <fullName evidence="18">TonB-dependent siderophore receptor</fullName>
    </submittedName>
</protein>
<dbReference type="PANTHER" id="PTHR32552">
    <property type="entry name" value="FERRICHROME IRON RECEPTOR-RELATED"/>
    <property type="match status" value="1"/>
</dbReference>
<dbReference type="InterPro" id="IPR037066">
    <property type="entry name" value="Plug_dom_sf"/>
</dbReference>
<dbReference type="Gene3D" id="3.55.50.30">
    <property type="match status" value="1"/>
</dbReference>
<evidence type="ECO:0000256" key="16">
    <source>
        <dbReference type="SAM" id="MobiDB-lite"/>
    </source>
</evidence>
<dbReference type="InterPro" id="IPR012910">
    <property type="entry name" value="Plug_dom"/>
</dbReference>
<sequence>MGDRAAHLSACRLQERARTTVSDACGKRGGRPHEGLRRPARLDPWNPAIRAAARGRDPFPANKRAMNHCPPSSTVRRPHGGSLAAAVLAALLMSGAPDAAAQPAEASFEIPSQALDQALPLWARQAGMQLLAPPALLADMQGRAVHGRLPLGTALSRLLQGTGLAGRIEGSTVIVERPAASSSTLPAVTVVGQAEEPADGPVPGYAARRTATGTKTDTPLIEVPQSVSVIGREELDARGAQDVMEAVRYTPGVVTSVYGPDNRGWEDISLRGFPAYLSTYQNGLLQMPFGVTNYLSEPYMFERVEVLRGPSSVLYGQGDAGGIINRITKLASGERKREIELQYGSHQRKQLAFDLGDRFYANSDWSYRLVGVGLNSNDQDRYPDGHRLNRTRTVIAPSLRWQPNARTSLTLYGEYIRNSAAEDPYYINDLDRHITALKMGDHSFSGMKQSQKSVGYRLETAFADGWTLRQNVRSSKVGIDRRVVWNDGYDEEDGRTIYRTARTWDESLTQTAMDTSVEGRIETGRVQHTLVAGVDLNHHQGDSRQFADAAPTLDLYLPIYGQYIPSPTTPLNIYRQSTRQIGYYLQDQIKVDERWVLTLGGRNDHVRQTTNDPLHEAFTVRRSSKFSGRAGLTYLFGNGVAPYVSYAESFLPTPGLDGNGDPFKPTRGKQVEAGVKYQPPGSRLLVTGALFDLRKTHVVSYDPVTFEGRQIGKVRSRGLELEAKGELLPGLNLSASYTRMNTQAADSADPDEVGRRIPLMPRQTAAVWLDYTFGNGFGIGGGIRHQGNTAGDEHNTFFTPGFTVADLSVRYEQGPWRLALNVSNLFDRKYTSGCYVDSCYAGQRRAATLTARYRF</sequence>
<keyword evidence="12 18" id="KW-0675">Receptor</keyword>
<dbReference type="GO" id="GO:0009279">
    <property type="term" value="C:cell outer membrane"/>
    <property type="evidence" value="ECO:0007669"/>
    <property type="project" value="UniProtKB-SubCell"/>
</dbReference>
<dbReference type="CDD" id="cd01347">
    <property type="entry name" value="ligand_gated_channel"/>
    <property type="match status" value="1"/>
</dbReference>
<dbReference type="InterPro" id="IPR011662">
    <property type="entry name" value="Secretin/TonB_short_N"/>
</dbReference>
<dbReference type="GO" id="GO:0015891">
    <property type="term" value="P:siderophore transport"/>
    <property type="evidence" value="ECO:0007669"/>
    <property type="project" value="InterPro"/>
</dbReference>
<evidence type="ECO:0000256" key="9">
    <source>
        <dbReference type="ARBA" id="ARBA00023065"/>
    </source>
</evidence>
<dbReference type="GO" id="GO:0015344">
    <property type="term" value="F:siderophore uptake transmembrane transporter activity"/>
    <property type="evidence" value="ECO:0007669"/>
    <property type="project" value="TreeGrafter"/>
</dbReference>
<dbReference type="EMBL" id="QFPP01000127">
    <property type="protein sequence ID" value="PZQ74493.1"/>
    <property type="molecule type" value="Genomic_DNA"/>
</dbReference>
<keyword evidence="11 14" id="KW-0472">Membrane</keyword>